<evidence type="ECO:0000313" key="2">
    <source>
        <dbReference type="Proteomes" id="UP000092555"/>
    </source>
</evidence>
<proteinExistence type="predicted"/>
<dbReference type="AlphaFoldDB" id="A0A1A0HJ19"/>
<dbReference type="EMBL" id="LXTC01000001">
    <property type="protein sequence ID" value="OBA24010.1"/>
    <property type="molecule type" value="Genomic_DNA"/>
</dbReference>
<protein>
    <submittedName>
        <fullName evidence="1">Uncharacterized protein</fullName>
    </submittedName>
</protein>
<accession>A0A1A0HJ19</accession>
<comment type="caution">
    <text evidence="1">The sequence shown here is derived from an EMBL/GenBank/DDBJ whole genome shotgun (WGS) entry which is preliminary data.</text>
</comment>
<reference evidence="1 2" key="1">
    <citation type="submission" date="2016-05" db="EMBL/GenBank/DDBJ databases">
        <title>Comparative genomics of biotechnologically important yeasts.</title>
        <authorList>
            <consortium name="DOE Joint Genome Institute"/>
            <person name="Riley R."/>
            <person name="Haridas S."/>
            <person name="Wolfe K.H."/>
            <person name="Lopes M.R."/>
            <person name="Hittinger C.T."/>
            <person name="Goker M."/>
            <person name="Salamov A."/>
            <person name="Wisecaver J."/>
            <person name="Long T.M."/>
            <person name="Aerts A.L."/>
            <person name="Barry K."/>
            <person name="Choi C."/>
            <person name="Clum A."/>
            <person name="Coughlan A.Y."/>
            <person name="Deshpande S."/>
            <person name="Douglass A.P."/>
            <person name="Hanson S.J."/>
            <person name="Klenk H.-P."/>
            <person name="LaButti K."/>
            <person name="Lapidus A."/>
            <person name="Lindquist E."/>
            <person name="Lipzen A."/>
            <person name="Meier-kolthoff J.P."/>
            <person name="Ohm R.A."/>
            <person name="Otillar R.P."/>
            <person name="Pangilinan J."/>
            <person name="Peng Y."/>
            <person name="Rokas A."/>
            <person name="Rosa C.A."/>
            <person name="Scheuner C."/>
            <person name="Sibirny A.A."/>
            <person name="Slot J.C."/>
            <person name="Stielow J.B."/>
            <person name="Sun H."/>
            <person name="Kurtzman C.P."/>
            <person name="Blackwell M."/>
            <person name="Grigoriev I.V."/>
            <person name="Jeffries T.W."/>
        </authorList>
    </citation>
    <scope>NUCLEOTIDE SEQUENCE [LARGE SCALE GENOMIC DNA]</scope>
    <source>
        <strain evidence="1 2">NRRL YB-4993</strain>
    </source>
</reference>
<dbReference type="GeneID" id="30029879"/>
<dbReference type="Proteomes" id="UP000092555">
    <property type="component" value="Unassembled WGS sequence"/>
</dbReference>
<dbReference type="OrthoDB" id="2430343at2759"/>
<dbReference type="RefSeq" id="XP_018714491.1">
    <property type="nucleotide sequence ID" value="XM_018856903.1"/>
</dbReference>
<name>A0A1A0HJ19_9ASCO</name>
<gene>
    <name evidence="1" type="ORF">METBIDRAFT_37652</name>
</gene>
<dbReference type="STRING" id="869754.A0A1A0HJ19"/>
<organism evidence="1 2">
    <name type="scientific">Metschnikowia bicuspidata var. bicuspidata NRRL YB-4993</name>
    <dbReference type="NCBI Taxonomy" id="869754"/>
    <lineage>
        <taxon>Eukaryota</taxon>
        <taxon>Fungi</taxon>
        <taxon>Dikarya</taxon>
        <taxon>Ascomycota</taxon>
        <taxon>Saccharomycotina</taxon>
        <taxon>Pichiomycetes</taxon>
        <taxon>Metschnikowiaceae</taxon>
        <taxon>Metschnikowia</taxon>
    </lineage>
</organism>
<sequence length="127" mass="14066">MNTFDKKIVVPDLLFENSFLRSLQRYADASVGKQSGPLADSELALSNDQSNNSNEPGHLNPVGVITPGIVVYAVIKDIMLRPLLEGFLWALTLMLFRPALRLVAAQGRHVGTWLATMLGRPPRRWAL</sequence>
<keyword evidence="2" id="KW-1185">Reference proteome</keyword>
<evidence type="ECO:0000313" key="1">
    <source>
        <dbReference type="EMBL" id="OBA24010.1"/>
    </source>
</evidence>